<dbReference type="Pfam" id="PF13344">
    <property type="entry name" value="Hydrolase_6"/>
    <property type="match status" value="1"/>
</dbReference>
<accession>A0AAE9XRI5</accession>
<dbReference type="NCBIfam" id="TIGR01460">
    <property type="entry name" value="HAD-SF-IIA"/>
    <property type="match status" value="1"/>
</dbReference>
<dbReference type="Proteomes" id="UP001217500">
    <property type="component" value="Chromosome"/>
</dbReference>
<gene>
    <name evidence="1" type="ORF">PH603_04415</name>
</gene>
<protein>
    <submittedName>
        <fullName evidence="1">TIGR01459 family HAD-type hydrolase</fullName>
    </submittedName>
</protein>
<evidence type="ECO:0000313" key="1">
    <source>
        <dbReference type="EMBL" id="WCL55001.1"/>
    </source>
</evidence>
<dbReference type="RefSeq" id="WP_289504748.1">
    <property type="nucleotide sequence ID" value="NZ_CP116805.1"/>
</dbReference>
<name>A0AAE9XRI5_9PROT</name>
<dbReference type="EMBL" id="CP116805">
    <property type="protein sequence ID" value="WCL55001.1"/>
    <property type="molecule type" value="Genomic_DNA"/>
</dbReference>
<dbReference type="KEGG" id="gso:PH603_04415"/>
<dbReference type="Gene3D" id="3.40.50.1000">
    <property type="entry name" value="HAD superfamily/HAD-like"/>
    <property type="match status" value="2"/>
</dbReference>
<dbReference type="InterPro" id="IPR023214">
    <property type="entry name" value="HAD_sf"/>
</dbReference>
<dbReference type="InterPro" id="IPR006356">
    <property type="entry name" value="HAD-SF_hydro_IIA_hyp3"/>
</dbReference>
<keyword evidence="1" id="KW-0378">Hydrolase</keyword>
<dbReference type="GO" id="GO:0016791">
    <property type="term" value="F:phosphatase activity"/>
    <property type="evidence" value="ECO:0007669"/>
    <property type="project" value="TreeGrafter"/>
</dbReference>
<proteinExistence type="predicted"/>
<dbReference type="InterPro" id="IPR036412">
    <property type="entry name" value="HAD-like_sf"/>
</dbReference>
<evidence type="ECO:0000313" key="2">
    <source>
        <dbReference type="Proteomes" id="UP001217500"/>
    </source>
</evidence>
<dbReference type="PANTHER" id="PTHR19288">
    <property type="entry name" value="4-NITROPHENYLPHOSPHATASE-RELATED"/>
    <property type="match status" value="1"/>
</dbReference>
<reference evidence="1" key="1">
    <citation type="submission" date="2023-01" db="EMBL/GenBank/DDBJ databases">
        <title>The genome sequence of Kordiimonadaceae bacterium 6D33.</title>
        <authorList>
            <person name="Liu Y."/>
        </authorList>
    </citation>
    <scope>NUCLEOTIDE SEQUENCE</scope>
    <source>
        <strain evidence="1">6D33</strain>
    </source>
</reference>
<dbReference type="NCBIfam" id="TIGR01459">
    <property type="entry name" value="HAD-SF-IIA-hyp4"/>
    <property type="match status" value="1"/>
</dbReference>
<dbReference type="Pfam" id="PF13242">
    <property type="entry name" value="Hydrolase_like"/>
    <property type="match status" value="1"/>
</dbReference>
<dbReference type="PANTHER" id="PTHR19288:SF90">
    <property type="entry name" value="OS08G0542600 PROTEIN"/>
    <property type="match status" value="1"/>
</dbReference>
<dbReference type="InterPro" id="IPR006357">
    <property type="entry name" value="HAD-SF_hydro_IIA"/>
</dbReference>
<keyword evidence="2" id="KW-1185">Reference proteome</keyword>
<dbReference type="SUPFAM" id="SSF56784">
    <property type="entry name" value="HAD-like"/>
    <property type="match status" value="1"/>
</dbReference>
<sequence>MTKTNGQAVDVWHGLEGHTDGLDLVISDLWGVMHDGIALNASAVDAITNLRREGINTVFLSNAPRPRTHVREHLISMGLPKELGDFIVTSGGLARDEVRRDWVGAKLYHLGPRSDHNTIEGLPVTLVDKPGEADVILATALDFNDLAPHKAWLRPAAEKGVPLLCANPDRIVHVGNDLYLCAGAVADLYEDLGGPVHWFGKPTVAAMQACLTEAGMPAETPGGRILMVGDSLVTDIAGARAAGYGSVLIGGGIHRDEMAPFSQALRHRQPIPHTAFEEVFGRGKAVPDVLMLQLAW</sequence>
<dbReference type="GO" id="GO:0005737">
    <property type="term" value="C:cytoplasm"/>
    <property type="evidence" value="ECO:0007669"/>
    <property type="project" value="TreeGrafter"/>
</dbReference>
<organism evidence="1 2">
    <name type="scientific">Gimibacter soli</name>
    <dbReference type="NCBI Taxonomy" id="3024400"/>
    <lineage>
        <taxon>Bacteria</taxon>
        <taxon>Pseudomonadati</taxon>
        <taxon>Pseudomonadota</taxon>
        <taxon>Alphaproteobacteria</taxon>
        <taxon>Kordiimonadales</taxon>
        <taxon>Temperatibacteraceae</taxon>
        <taxon>Gimibacter</taxon>
    </lineage>
</organism>
<dbReference type="AlphaFoldDB" id="A0AAE9XRI5"/>